<dbReference type="Proteomes" id="UP001521116">
    <property type="component" value="Unassembled WGS sequence"/>
</dbReference>
<dbReference type="SMART" id="SM00388">
    <property type="entry name" value="HisKA"/>
    <property type="match status" value="1"/>
</dbReference>
<dbReference type="Gene3D" id="1.10.287.130">
    <property type="match status" value="1"/>
</dbReference>
<dbReference type="PRINTS" id="PR00344">
    <property type="entry name" value="BCTRLSENSOR"/>
</dbReference>
<feature type="modified residue" description="4-aspartylphosphate" evidence="2">
    <location>
        <position position="1149"/>
    </location>
</feature>
<dbReference type="PROSITE" id="PS50110">
    <property type="entry name" value="RESPONSE_REGULATORY"/>
    <property type="match status" value="1"/>
</dbReference>
<keyword evidence="7" id="KW-1185">Reference proteome</keyword>
<organism evidence="6 7">
    <name type="scientific">Neofusicoccum ribis</name>
    <dbReference type="NCBI Taxonomy" id="45134"/>
    <lineage>
        <taxon>Eukaryota</taxon>
        <taxon>Fungi</taxon>
        <taxon>Dikarya</taxon>
        <taxon>Ascomycota</taxon>
        <taxon>Pezizomycotina</taxon>
        <taxon>Dothideomycetes</taxon>
        <taxon>Dothideomycetes incertae sedis</taxon>
        <taxon>Botryosphaeriales</taxon>
        <taxon>Botryosphaeriaceae</taxon>
        <taxon>Neofusicoccum</taxon>
    </lineage>
</organism>
<dbReference type="InterPro" id="IPR036097">
    <property type="entry name" value="HisK_dim/P_sf"/>
</dbReference>
<feature type="region of interest" description="Disordered" evidence="3">
    <location>
        <begin position="360"/>
        <end position="412"/>
    </location>
</feature>
<dbReference type="InterPro" id="IPR004358">
    <property type="entry name" value="Sig_transdc_His_kin-like_C"/>
</dbReference>
<dbReference type="Pfam" id="PF00512">
    <property type="entry name" value="HisKA"/>
    <property type="match status" value="1"/>
</dbReference>
<dbReference type="SUPFAM" id="SSF47384">
    <property type="entry name" value="Homodimeric domain of signal transducing histidine kinase"/>
    <property type="match status" value="1"/>
</dbReference>
<feature type="compositionally biased region" description="Polar residues" evidence="3">
    <location>
        <begin position="1184"/>
        <end position="1205"/>
    </location>
</feature>
<dbReference type="InterPro" id="IPR005467">
    <property type="entry name" value="His_kinase_dom"/>
</dbReference>
<dbReference type="Gene3D" id="3.40.50.2300">
    <property type="match status" value="1"/>
</dbReference>
<dbReference type="PANTHER" id="PTHR43719">
    <property type="entry name" value="TWO-COMPONENT HISTIDINE KINASE"/>
    <property type="match status" value="1"/>
</dbReference>
<evidence type="ECO:0000256" key="2">
    <source>
        <dbReference type="PROSITE-ProRule" id="PRU00169"/>
    </source>
</evidence>
<evidence type="ECO:0000256" key="3">
    <source>
        <dbReference type="SAM" id="MobiDB-lite"/>
    </source>
</evidence>
<feature type="region of interest" description="Disordered" evidence="3">
    <location>
        <begin position="246"/>
        <end position="312"/>
    </location>
</feature>
<dbReference type="SMART" id="SM00387">
    <property type="entry name" value="HATPase_c"/>
    <property type="match status" value="1"/>
</dbReference>
<dbReference type="Gene3D" id="3.30.450.40">
    <property type="match status" value="1"/>
</dbReference>
<feature type="compositionally biased region" description="Polar residues" evidence="3">
    <location>
        <begin position="288"/>
        <end position="305"/>
    </location>
</feature>
<evidence type="ECO:0000256" key="1">
    <source>
        <dbReference type="ARBA" id="ARBA00022553"/>
    </source>
</evidence>
<feature type="compositionally biased region" description="Basic and acidic residues" evidence="3">
    <location>
        <begin position="367"/>
        <end position="377"/>
    </location>
</feature>
<dbReference type="InterPro" id="IPR036890">
    <property type="entry name" value="HATPase_C_sf"/>
</dbReference>
<dbReference type="PANTHER" id="PTHR43719:SF72">
    <property type="entry name" value="HISTIDINE KINASE_RESPONSE REGULATOR, PUTATIVE (AFU_ORTHOLOGUE AFUA_8G06140)-RELATED"/>
    <property type="match status" value="1"/>
</dbReference>
<dbReference type="SMART" id="SM00448">
    <property type="entry name" value="REC"/>
    <property type="match status" value="1"/>
</dbReference>
<dbReference type="EMBL" id="JAJVDC020000077">
    <property type="protein sequence ID" value="KAL1626893.1"/>
    <property type="molecule type" value="Genomic_DNA"/>
</dbReference>
<evidence type="ECO:0008006" key="8">
    <source>
        <dbReference type="Google" id="ProtNLM"/>
    </source>
</evidence>
<reference evidence="6 7" key="1">
    <citation type="submission" date="2024-02" db="EMBL/GenBank/DDBJ databases">
        <title>De novo assembly and annotation of 12 fungi associated with fruit tree decline syndrome in Ontario, Canada.</title>
        <authorList>
            <person name="Sulman M."/>
            <person name="Ellouze W."/>
            <person name="Ilyukhin E."/>
        </authorList>
    </citation>
    <scope>NUCLEOTIDE SEQUENCE [LARGE SCALE GENOMIC DNA]</scope>
    <source>
        <strain evidence="6 7">M1-105</strain>
    </source>
</reference>
<feature type="compositionally biased region" description="Polar residues" evidence="3">
    <location>
        <begin position="984"/>
        <end position="995"/>
    </location>
</feature>
<feature type="region of interest" description="Disordered" evidence="3">
    <location>
        <begin position="1259"/>
        <end position="1287"/>
    </location>
</feature>
<dbReference type="Pfam" id="PF00072">
    <property type="entry name" value="Response_reg"/>
    <property type="match status" value="1"/>
</dbReference>
<dbReference type="InterPro" id="IPR003661">
    <property type="entry name" value="HisK_dim/P_dom"/>
</dbReference>
<feature type="compositionally biased region" description="Polar residues" evidence="3">
    <location>
        <begin position="269"/>
        <end position="279"/>
    </location>
</feature>
<evidence type="ECO:0000313" key="7">
    <source>
        <dbReference type="Proteomes" id="UP001521116"/>
    </source>
</evidence>
<feature type="region of interest" description="Disordered" evidence="3">
    <location>
        <begin position="1172"/>
        <end position="1212"/>
    </location>
</feature>
<feature type="domain" description="Response regulatory" evidence="5">
    <location>
        <begin position="1094"/>
        <end position="1257"/>
    </location>
</feature>
<proteinExistence type="predicted"/>
<evidence type="ECO:0000259" key="5">
    <source>
        <dbReference type="PROSITE" id="PS50110"/>
    </source>
</evidence>
<sequence>MTGAASTHELRKYSENGQLPLAPAACEPGLGWDPDLAHQSPLCAALTAFTELVVARLGTLLRSANFGARLTATAGVFAAFASLTDGCTQRVLAGTWGQTDGDGRDDALPRWLASRDADGDAWLSLARRTLGLDHQARDRAFPDGGIAVQLDRDRRAANLSCVAGPPHVKYYAAVPIRTRRRICIGTLFVLDRVIRDRSFDDDLTFLSSIAAKCMTQLETARESHLKSRITRISDGVCSFIHSRAVGPDESSNVVPSSSNPTSVQPSVTATPDQASSTPTGDPLPSAPQDVSTNETQAAQADTNDASAGGSGRTTYKEAFARAALHLRNALDVDGVLFVDGLIGFHGALTPLAKREQELEDEMNQKFGRKDASKEDLHWTPTPNTTDARSPDDAKPSDDASGPAERTFSSTDYQKSTLVRRPGEILAVSVGNPKARPRLRNLSINAPDEDYIDERFLRRFLARYPSGKVWYFDENGCPYTFSDGESLVSDDPSGEAKQLSAVFPGIRQLIFAPLTDPVTLKRLAGCYAWTTRVHPVFTETADLGPFRGFLHSVEAEVSRIDTVAAIKQQESFVSSVSHELRTPLHGILGAVEFLGETKLDSFQQGLAESIRSCGSTLHDTLSSVLSYSKINQFERRRHKSKHKIPESPWALENKDTVEESEHDLHGLLAPANIATLCEEVVEVTAGGHSFNKPTSTDDLTITLDVSFQDNWNFLTEPGALRRIMTNILGNALKYTEKGFVKVGLDIEDISSEPASSIKPGSKLKLIVFTVADSGKGMSKEFLEKHLSVPFTQEDTMASQGVGLGMSIVKSLVAMLGGKIKVQSQLGKGSTFTVSIPMASGHPKIPSPATIALDKAVPELRQKALNVAIHGFPPTLQESFQGYLRNWFNCKILASEDSTPPDVLVVDQADRTISHDIRTRFKTHHLALLNVSISPSLRRRSDSLDWGFQSRQTISRPVGPHKLSKALIACAESLSEEQPIQEYSRPITQPLDTNTSRMDVDPTISPRSKALARAAESIQSLEDLPSPTKRARHFPPDASSPQDLPTHPFRAPSPYQHRAHDSHQSPISPTAPAAALALEQSLLSLGSPVQAERTPRLLLVEDNAVNLRLLQTFMLKKGITDATTAENGKVAVEEVAKAVHAGGGFDIIFMDISMPIMDGFEATRGIRAIEQQQHNAPLAQPPPQPSHSISTPSDSESTTPYTPSQDQQQDKHRPQSFVVALTGLASRKDEDKAYRCGVDLVITKPVKFGKLTELFEKWEKGELRGGGANASGWTDDSVEEESESGMGMD</sequence>
<evidence type="ECO:0000259" key="4">
    <source>
        <dbReference type="PROSITE" id="PS50109"/>
    </source>
</evidence>
<dbReference type="InterPro" id="IPR001789">
    <property type="entry name" value="Sig_transdc_resp-reg_receiver"/>
</dbReference>
<name>A0ABR3SQE4_9PEZI</name>
<dbReference type="InterPro" id="IPR011006">
    <property type="entry name" value="CheY-like_superfamily"/>
</dbReference>
<dbReference type="SUPFAM" id="SSF55781">
    <property type="entry name" value="GAF domain-like"/>
    <property type="match status" value="1"/>
</dbReference>
<accession>A0ABR3SQE4</accession>
<dbReference type="InterPro" id="IPR003594">
    <property type="entry name" value="HATPase_dom"/>
</dbReference>
<feature type="domain" description="Histidine kinase" evidence="4">
    <location>
        <begin position="574"/>
        <end position="838"/>
    </location>
</feature>
<feature type="compositionally biased region" description="Low complexity" evidence="3">
    <location>
        <begin position="250"/>
        <end position="268"/>
    </location>
</feature>
<dbReference type="CDD" id="cd00082">
    <property type="entry name" value="HisKA"/>
    <property type="match status" value="1"/>
</dbReference>
<dbReference type="InterPro" id="IPR050956">
    <property type="entry name" value="2C_system_His_kinase"/>
</dbReference>
<dbReference type="SUPFAM" id="SSF55874">
    <property type="entry name" value="ATPase domain of HSP90 chaperone/DNA topoisomerase II/histidine kinase"/>
    <property type="match status" value="1"/>
</dbReference>
<feature type="compositionally biased region" description="Basic and acidic residues" evidence="3">
    <location>
        <begin position="388"/>
        <end position="397"/>
    </location>
</feature>
<comment type="caution">
    <text evidence="6">The sequence shown here is derived from an EMBL/GenBank/DDBJ whole genome shotgun (WGS) entry which is preliminary data.</text>
</comment>
<gene>
    <name evidence="6" type="ORF">SLS56_006621</name>
</gene>
<feature type="region of interest" description="Disordered" evidence="3">
    <location>
        <begin position="976"/>
        <end position="1067"/>
    </location>
</feature>
<protein>
    <recommendedName>
        <fullName evidence="8">Histidine kinase</fullName>
    </recommendedName>
</protein>
<dbReference type="InterPro" id="IPR029016">
    <property type="entry name" value="GAF-like_dom_sf"/>
</dbReference>
<dbReference type="CDD" id="cd17546">
    <property type="entry name" value="REC_hyHK_CKI1_RcsC-like"/>
    <property type="match status" value="1"/>
</dbReference>
<dbReference type="Gene3D" id="3.30.565.10">
    <property type="entry name" value="Histidine kinase-like ATPase, C-terminal domain"/>
    <property type="match status" value="1"/>
</dbReference>
<dbReference type="PROSITE" id="PS50109">
    <property type="entry name" value="HIS_KIN"/>
    <property type="match status" value="1"/>
</dbReference>
<dbReference type="SUPFAM" id="SSF52172">
    <property type="entry name" value="CheY-like"/>
    <property type="match status" value="1"/>
</dbReference>
<evidence type="ECO:0000313" key="6">
    <source>
        <dbReference type="EMBL" id="KAL1626893.1"/>
    </source>
</evidence>
<keyword evidence="1 2" id="KW-0597">Phosphoprotein</keyword>
<dbReference type="Pfam" id="PF02518">
    <property type="entry name" value="HATPase_c"/>
    <property type="match status" value="1"/>
</dbReference>